<sequence length="637" mass="71941">MRHPGRIHNRIRSDLPPDLPAERAATPARFPWPLVIDVFLEYDDKELLMALGCLCRPFRERTRAALFRSIHIDVCPTQESKSRDLTYLSRLLGKRWRNVRNIGDWIDFLRKRPWAQAAITDVTISGRPWLQKRPTSSNSVAPGPAYNGGGIRERLRSLSLSRNNAASDPSQWEYVPPQFSIHLLSYLLTVVRGIKVLSLDTLTFDNNMHSWVADSIPRLSDVTALTTLSISRCVSTTRGHLIDALFIFPFIEELSVSYPGPQDGVPMLADDAQVSAANIALELARRRVVPRILKLSLNSLDLERSEARIAALEDFIWFAHGQDNRSLSAVRLRARTWSEARHLGTFLSRGEFASPVTSLELDVSQMLFSPVDPFRTWAELGLGATENLRDIVLWLEIPPSYDRKLSPLGPEGLFDKVLHLHADLFESFASRWSEVREVTFCVSFPRAEIGNAFFAALGHRKRGPWRRFRNKFTRMGALQEVHFRFTVPRDFPDAQTLKRRLWDATGEVLGLTSHKKHGPLWRDKELSAAVTLEGQGVTATVAAFGTSWYAQRSYQAKKEESKSPAAIPTWEYRMTSTQEHQPQSNSQEPLIHRTRGDSMEPVGPKDVPTPKDPAQPGTGQSATLSKVQQLQSFKDGN</sequence>
<protein>
    <submittedName>
        <fullName evidence="2">Uncharacterized protein</fullName>
    </submittedName>
</protein>
<dbReference type="EMBL" id="ML145105">
    <property type="protein sequence ID" value="TBU60383.1"/>
    <property type="molecule type" value="Genomic_DNA"/>
</dbReference>
<evidence type="ECO:0000313" key="2">
    <source>
        <dbReference type="EMBL" id="TBU60383.1"/>
    </source>
</evidence>
<gene>
    <name evidence="2" type="ORF">BD310DRAFT_947345</name>
</gene>
<keyword evidence="3" id="KW-1185">Reference proteome</keyword>
<feature type="compositionally biased region" description="Polar residues" evidence="1">
    <location>
        <begin position="617"/>
        <end position="637"/>
    </location>
</feature>
<reference evidence="2 3" key="1">
    <citation type="submission" date="2019-01" db="EMBL/GenBank/DDBJ databases">
        <title>Draft genome sequences of three monokaryotic isolates of the white-rot basidiomycete fungus Dichomitus squalens.</title>
        <authorList>
            <consortium name="DOE Joint Genome Institute"/>
            <person name="Lopez S.C."/>
            <person name="Andreopoulos B."/>
            <person name="Pangilinan J."/>
            <person name="Lipzen A."/>
            <person name="Riley R."/>
            <person name="Ahrendt S."/>
            <person name="Ng V."/>
            <person name="Barry K."/>
            <person name="Daum C."/>
            <person name="Grigoriev I.V."/>
            <person name="Hilden K.S."/>
            <person name="Makela M.R."/>
            <person name="de Vries R.P."/>
        </authorList>
    </citation>
    <scope>NUCLEOTIDE SEQUENCE [LARGE SCALE GENOMIC DNA]</scope>
    <source>
        <strain evidence="2 3">CBS 464.89</strain>
    </source>
</reference>
<accession>A0A4Q9PZX6</accession>
<name>A0A4Q9PZX6_9APHY</name>
<evidence type="ECO:0000313" key="3">
    <source>
        <dbReference type="Proteomes" id="UP000292082"/>
    </source>
</evidence>
<evidence type="ECO:0000256" key="1">
    <source>
        <dbReference type="SAM" id="MobiDB-lite"/>
    </source>
</evidence>
<dbReference type="Proteomes" id="UP000292082">
    <property type="component" value="Unassembled WGS sequence"/>
</dbReference>
<proteinExistence type="predicted"/>
<feature type="region of interest" description="Disordered" evidence="1">
    <location>
        <begin position="575"/>
        <end position="637"/>
    </location>
</feature>
<feature type="compositionally biased region" description="Polar residues" evidence="1">
    <location>
        <begin position="575"/>
        <end position="588"/>
    </location>
</feature>
<organism evidence="2 3">
    <name type="scientific">Dichomitus squalens</name>
    <dbReference type="NCBI Taxonomy" id="114155"/>
    <lineage>
        <taxon>Eukaryota</taxon>
        <taxon>Fungi</taxon>
        <taxon>Dikarya</taxon>
        <taxon>Basidiomycota</taxon>
        <taxon>Agaricomycotina</taxon>
        <taxon>Agaricomycetes</taxon>
        <taxon>Polyporales</taxon>
        <taxon>Polyporaceae</taxon>
        <taxon>Dichomitus</taxon>
    </lineage>
</organism>
<dbReference type="AlphaFoldDB" id="A0A4Q9PZX6"/>